<dbReference type="EMBL" id="CP097509">
    <property type="protein sequence ID" value="URE15224.1"/>
    <property type="molecule type" value="Genomic_DNA"/>
</dbReference>
<feature type="region of interest" description="Disordered" evidence="2">
    <location>
        <begin position="103"/>
        <end position="135"/>
    </location>
</feature>
<feature type="domain" description="HTH myb-type" evidence="5">
    <location>
        <begin position="642"/>
        <end position="700"/>
    </location>
</feature>
<dbReference type="Proteomes" id="UP001055439">
    <property type="component" value="Chromosome 7"/>
</dbReference>
<protein>
    <submittedName>
        <fullName evidence="6">SANT</fullName>
    </submittedName>
</protein>
<dbReference type="InterPro" id="IPR000626">
    <property type="entry name" value="Ubiquitin-like_dom"/>
</dbReference>
<dbReference type="Pfam" id="PF23603">
    <property type="entry name" value="Ubiquitin_TPR1"/>
    <property type="match status" value="1"/>
</dbReference>
<dbReference type="SUPFAM" id="SSF54236">
    <property type="entry name" value="Ubiquitin-like"/>
    <property type="match status" value="1"/>
</dbReference>
<accession>A0A9E7GH15</accession>
<feature type="region of interest" description="Disordered" evidence="2">
    <location>
        <begin position="572"/>
        <end position="605"/>
    </location>
</feature>
<proteinExistence type="predicted"/>
<reference evidence="6" key="1">
    <citation type="submission" date="2022-05" db="EMBL/GenBank/DDBJ databases">
        <title>The Musa troglodytarum L. genome provides insights into the mechanism of non-climacteric behaviour and enrichment of carotenoids.</title>
        <authorList>
            <person name="Wang J."/>
        </authorList>
    </citation>
    <scope>NUCLEOTIDE SEQUENCE</scope>
    <source>
        <tissue evidence="6">Leaf</tissue>
    </source>
</reference>
<feature type="region of interest" description="Disordered" evidence="2">
    <location>
        <begin position="303"/>
        <end position="334"/>
    </location>
</feature>
<keyword evidence="1" id="KW-0238">DNA-binding</keyword>
<dbReference type="InterPro" id="IPR057625">
    <property type="entry name" value="TPR1-6-like_ubiquitin"/>
</dbReference>
<feature type="compositionally biased region" description="Low complexity" evidence="2">
    <location>
        <begin position="103"/>
        <end position="114"/>
    </location>
</feature>
<dbReference type="PROSITE" id="PS50053">
    <property type="entry name" value="UBIQUITIN_2"/>
    <property type="match status" value="1"/>
</dbReference>
<dbReference type="PROSITE" id="PS50090">
    <property type="entry name" value="MYB_LIKE"/>
    <property type="match status" value="1"/>
</dbReference>
<feature type="domain" description="Myb-like" evidence="4">
    <location>
        <begin position="641"/>
        <end position="696"/>
    </location>
</feature>
<feature type="region of interest" description="Disordered" evidence="2">
    <location>
        <begin position="161"/>
        <end position="190"/>
    </location>
</feature>
<dbReference type="InterPro" id="IPR001005">
    <property type="entry name" value="SANT/Myb"/>
</dbReference>
<dbReference type="GO" id="GO:0042162">
    <property type="term" value="F:telomeric DNA binding"/>
    <property type="evidence" value="ECO:0007669"/>
    <property type="project" value="UniProtKB-ARBA"/>
</dbReference>
<gene>
    <name evidence="6" type="ORF">MUK42_11923</name>
</gene>
<evidence type="ECO:0000313" key="7">
    <source>
        <dbReference type="Proteomes" id="UP001055439"/>
    </source>
</evidence>
<dbReference type="SMART" id="SM00717">
    <property type="entry name" value="SANT"/>
    <property type="match status" value="1"/>
</dbReference>
<dbReference type="CDD" id="cd11660">
    <property type="entry name" value="SANT_TRF"/>
    <property type="match status" value="1"/>
</dbReference>
<dbReference type="PANTHER" id="PTHR21717:SF70">
    <property type="entry name" value="TELOMERE REPEAT-BINDING PROTEIN 2-RELATED"/>
    <property type="match status" value="1"/>
</dbReference>
<evidence type="ECO:0000256" key="1">
    <source>
        <dbReference type="ARBA" id="ARBA00023125"/>
    </source>
</evidence>
<dbReference type="InterPro" id="IPR017930">
    <property type="entry name" value="Myb_dom"/>
</dbReference>
<dbReference type="OrthoDB" id="2020981at2759"/>
<name>A0A9E7GH15_9LILI</name>
<dbReference type="Gene3D" id="1.10.246.220">
    <property type="match status" value="1"/>
</dbReference>
<sequence>MRIAIEIWSWASRESPISFPLKFEREFWRFPVAEFHPVISVWDMVLQKRLDYACGGYRAPAMPHLPRSARGKRSTRKKVEDNQTYAFDLLATIAGKLLSEIKSSPSPCTSTGTSNAAAGRDTAKQEQIDEEKSSKCEGFDRLSCNEAVFSPENALEKHITSKLKETSNVPKDTSSGPASPFIKSDLSDEDTIGGESNFGRDGSRIGHAVGAAAEKYIKGNLSSGSAESYDRKEDGSKKLSVAEQQVAGNLMDENAAYKYSLDDPMVMDVKPTLVSSDSSVEAPLYRNNISRNYSFPKQEDGLDLAADKDDDENSSGCTHPAPVANQTSRMPRIGDRRMRKLMSSKLRKVAPTVLRDAGTSNYDVEQKPALRGKRMCYTRQRTQRSSFKRRKLFEHCPLTTYDGGIYGEGLSKMSENSRIKLETDDSHATLCGANGASSFTTGQNCCYESPDYHVKLSIKSFKVPELVIEIPETATVGSLKRTVLEAVTAILGGRPRVGVLLQGKKVRDDNKTLRQAGITYGDKLDNLSFTMEPNPEEALVPPPSSEDANFLGLACAPEPLARIPPIAPAAAALDRGGPDSTESVQTCPEMDRDSFHSPIHPSSPEKTTANALALVAVPPTDVEEALAMVPLGSKPKRSETPQRRVRRPFSVAEVEALVLAVEKLGTGRWRDVKIRAFENAEHRTYVDLKDKWKTLVHTARISPQQRRGEPVPQELLDRVLSAHASWSQKEAKLLR</sequence>
<dbReference type="InterPro" id="IPR031105">
    <property type="entry name" value="TRP_plant"/>
</dbReference>
<dbReference type="InterPro" id="IPR009057">
    <property type="entry name" value="Homeodomain-like_sf"/>
</dbReference>
<dbReference type="PANTHER" id="PTHR21717">
    <property type="entry name" value="TELOMERIC REPEAT BINDING PROTEIN"/>
    <property type="match status" value="1"/>
</dbReference>
<evidence type="ECO:0000259" key="3">
    <source>
        <dbReference type="PROSITE" id="PS50053"/>
    </source>
</evidence>
<feature type="compositionally biased region" description="Basic and acidic residues" evidence="2">
    <location>
        <begin position="121"/>
        <end position="135"/>
    </location>
</feature>
<dbReference type="SUPFAM" id="SSF46689">
    <property type="entry name" value="Homeodomain-like"/>
    <property type="match status" value="1"/>
</dbReference>
<evidence type="ECO:0000259" key="4">
    <source>
        <dbReference type="PROSITE" id="PS50090"/>
    </source>
</evidence>
<feature type="compositionally biased region" description="Polar residues" evidence="2">
    <location>
        <begin position="166"/>
        <end position="177"/>
    </location>
</feature>
<dbReference type="AlphaFoldDB" id="A0A9E7GH15"/>
<feature type="domain" description="Ubiquitin-like" evidence="3">
    <location>
        <begin position="454"/>
        <end position="524"/>
    </location>
</feature>
<evidence type="ECO:0000256" key="2">
    <source>
        <dbReference type="SAM" id="MobiDB-lite"/>
    </source>
</evidence>
<dbReference type="InterPro" id="IPR029071">
    <property type="entry name" value="Ubiquitin-like_domsf"/>
</dbReference>
<keyword evidence="7" id="KW-1185">Reference proteome</keyword>
<evidence type="ECO:0000259" key="5">
    <source>
        <dbReference type="PROSITE" id="PS51294"/>
    </source>
</evidence>
<dbReference type="PROSITE" id="PS51294">
    <property type="entry name" value="HTH_MYB"/>
    <property type="match status" value="1"/>
</dbReference>
<organism evidence="6 7">
    <name type="scientific">Musa troglodytarum</name>
    <name type="common">fe'i banana</name>
    <dbReference type="NCBI Taxonomy" id="320322"/>
    <lineage>
        <taxon>Eukaryota</taxon>
        <taxon>Viridiplantae</taxon>
        <taxon>Streptophyta</taxon>
        <taxon>Embryophyta</taxon>
        <taxon>Tracheophyta</taxon>
        <taxon>Spermatophyta</taxon>
        <taxon>Magnoliopsida</taxon>
        <taxon>Liliopsida</taxon>
        <taxon>Zingiberales</taxon>
        <taxon>Musaceae</taxon>
        <taxon>Musa</taxon>
    </lineage>
</organism>
<evidence type="ECO:0000313" key="6">
    <source>
        <dbReference type="EMBL" id="URE15224.1"/>
    </source>
</evidence>